<dbReference type="InterPro" id="IPR051271">
    <property type="entry name" value="2C-system_Tx_regulators"/>
</dbReference>
<evidence type="ECO:0000313" key="13">
    <source>
        <dbReference type="Proteomes" id="UP001596356"/>
    </source>
</evidence>
<keyword evidence="13" id="KW-1185">Reference proteome</keyword>
<dbReference type="PIRSF" id="PIRSF006171">
    <property type="entry name" value="RR_citrat_malat"/>
    <property type="match status" value="1"/>
</dbReference>
<dbReference type="PANTHER" id="PTHR45526:SF1">
    <property type="entry name" value="TRANSCRIPTIONAL REGULATORY PROTEIN DCUR-RELATED"/>
    <property type="match status" value="1"/>
</dbReference>
<dbReference type="InterPro" id="IPR011006">
    <property type="entry name" value="CheY-like_superfamily"/>
</dbReference>
<evidence type="ECO:0000259" key="11">
    <source>
        <dbReference type="PROSITE" id="PS50110"/>
    </source>
</evidence>
<evidence type="ECO:0000256" key="2">
    <source>
        <dbReference type="ARBA" id="ARBA00022490"/>
    </source>
</evidence>
<dbReference type="SMART" id="SM00448">
    <property type="entry name" value="REC"/>
    <property type="match status" value="1"/>
</dbReference>
<evidence type="ECO:0000256" key="5">
    <source>
        <dbReference type="ARBA" id="ARBA00023015"/>
    </source>
</evidence>
<dbReference type="RefSeq" id="WP_377822571.1">
    <property type="nucleotide sequence ID" value="NZ_JBHSWJ010000002.1"/>
</dbReference>
<evidence type="ECO:0000256" key="7">
    <source>
        <dbReference type="ARBA" id="ARBA00023159"/>
    </source>
</evidence>
<accession>A0ABW2ASX3</accession>
<keyword evidence="8 9" id="KW-0804">Transcription</keyword>
<keyword evidence="7 9" id="KW-0010">Activator</keyword>
<organism evidence="12 13">
    <name type="scientific">Branchiibius cervicis</name>
    <dbReference type="NCBI Taxonomy" id="908252"/>
    <lineage>
        <taxon>Bacteria</taxon>
        <taxon>Bacillati</taxon>
        <taxon>Actinomycetota</taxon>
        <taxon>Actinomycetes</taxon>
        <taxon>Micrococcales</taxon>
        <taxon>Dermacoccaceae</taxon>
        <taxon>Branchiibius</taxon>
    </lineage>
</organism>
<dbReference type="EMBL" id="JBHSWJ010000002">
    <property type="protein sequence ID" value="MFC6714236.1"/>
    <property type="molecule type" value="Genomic_DNA"/>
</dbReference>
<keyword evidence="4 9" id="KW-0902">Two-component regulatory system</keyword>
<evidence type="ECO:0000256" key="10">
    <source>
        <dbReference type="PROSITE-ProRule" id="PRU00169"/>
    </source>
</evidence>
<keyword evidence="5 9" id="KW-0805">Transcription regulation</keyword>
<keyword evidence="6 9" id="KW-0238">DNA-binding</keyword>
<evidence type="ECO:0000256" key="6">
    <source>
        <dbReference type="ARBA" id="ARBA00023125"/>
    </source>
</evidence>
<dbReference type="Gene3D" id="3.40.50.2300">
    <property type="match status" value="1"/>
</dbReference>
<keyword evidence="2 9" id="KW-0963">Cytoplasm</keyword>
<evidence type="ECO:0000256" key="9">
    <source>
        <dbReference type="PIRNR" id="PIRNR006171"/>
    </source>
</evidence>
<evidence type="ECO:0000256" key="3">
    <source>
        <dbReference type="ARBA" id="ARBA00022553"/>
    </source>
</evidence>
<dbReference type="Pfam" id="PF00072">
    <property type="entry name" value="Response_reg"/>
    <property type="match status" value="1"/>
</dbReference>
<evidence type="ECO:0000256" key="8">
    <source>
        <dbReference type="ARBA" id="ARBA00023163"/>
    </source>
</evidence>
<comment type="subcellular location">
    <subcellularLocation>
        <location evidence="1 9">Cytoplasm</location>
    </subcellularLocation>
</comment>
<reference evidence="13" key="1">
    <citation type="journal article" date="2019" name="Int. J. Syst. Evol. Microbiol.">
        <title>The Global Catalogue of Microorganisms (GCM) 10K type strain sequencing project: providing services to taxonomists for standard genome sequencing and annotation.</title>
        <authorList>
            <consortium name="The Broad Institute Genomics Platform"/>
            <consortium name="The Broad Institute Genome Sequencing Center for Infectious Disease"/>
            <person name="Wu L."/>
            <person name="Ma J."/>
        </authorList>
    </citation>
    <scope>NUCLEOTIDE SEQUENCE [LARGE SCALE GENOMIC DNA]</scope>
    <source>
        <strain evidence="13">NBRC 106593</strain>
    </source>
</reference>
<feature type="modified residue" description="4-aspartylphosphate" evidence="10">
    <location>
        <position position="54"/>
    </location>
</feature>
<evidence type="ECO:0000313" key="12">
    <source>
        <dbReference type="EMBL" id="MFC6714236.1"/>
    </source>
</evidence>
<evidence type="ECO:0000256" key="1">
    <source>
        <dbReference type="ARBA" id="ARBA00004496"/>
    </source>
</evidence>
<comment type="caution">
    <text evidence="12">The sequence shown here is derived from an EMBL/GenBank/DDBJ whole genome shotgun (WGS) entry which is preliminary data.</text>
</comment>
<protein>
    <recommendedName>
        <fullName evidence="9">Transcriptional regulatory protein</fullName>
    </recommendedName>
</protein>
<name>A0ABW2ASX3_9MICO</name>
<dbReference type="PROSITE" id="PS50110">
    <property type="entry name" value="RESPONSE_REGULATORY"/>
    <property type="match status" value="1"/>
</dbReference>
<keyword evidence="3 10" id="KW-0597">Phosphoprotein</keyword>
<dbReference type="Proteomes" id="UP001596356">
    <property type="component" value="Unassembled WGS sequence"/>
</dbReference>
<feature type="domain" description="Response regulatory" evidence="11">
    <location>
        <begin position="3"/>
        <end position="117"/>
    </location>
</feature>
<evidence type="ECO:0000256" key="4">
    <source>
        <dbReference type="ARBA" id="ARBA00023012"/>
    </source>
</evidence>
<dbReference type="InterPro" id="IPR001789">
    <property type="entry name" value="Sig_transdc_resp-reg_receiver"/>
</dbReference>
<proteinExistence type="predicted"/>
<dbReference type="SUPFAM" id="SSF52172">
    <property type="entry name" value="CheY-like"/>
    <property type="match status" value="1"/>
</dbReference>
<gene>
    <name evidence="12" type="ORF">ACFQBT_10605</name>
</gene>
<dbReference type="InterPro" id="IPR024187">
    <property type="entry name" value="Sig_transdc_resp-reg_cit/mal"/>
</dbReference>
<dbReference type="PANTHER" id="PTHR45526">
    <property type="entry name" value="TRANSCRIPTIONAL REGULATORY PROTEIN DPIA"/>
    <property type="match status" value="1"/>
</dbReference>
<sequence>MLKALVVDDDFRVAQLHASYVGKVPDFEVAGVAHTGAEALEQCALVQPDLVLLDSYLPDQPGLEVAVRLAGTRTDVVMVTADTAADTVRAAFSAGALGYLVKPFTEDDLAARLLAYQRYRSRIQRGHLHQRQIDAAAAALVPGKPAGTTSRHSSVTQGLVRDLVRDSSCAVTATEVATGLGIGRATAQRYLSVMADSGELAIALRYGSTGRPEHEYRWNL</sequence>